<dbReference type="EMBL" id="JOKZ01000421">
    <property type="protein sequence ID" value="KKO98428.1"/>
    <property type="molecule type" value="Genomic_DNA"/>
</dbReference>
<keyword evidence="3" id="KW-1003">Cell membrane</keyword>
<evidence type="ECO:0000256" key="4">
    <source>
        <dbReference type="ARBA" id="ARBA00022692"/>
    </source>
</evidence>
<keyword evidence="4 9" id="KW-0812">Transmembrane</keyword>
<evidence type="ECO:0000256" key="1">
    <source>
        <dbReference type="ARBA" id="ARBA00004651"/>
    </source>
</evidence>
<feature type="transmembrane region" description="Helical" evidence="9">
    <location>
        <begin position="276"/>
        <end position="298"/>
    </location>
</feature>
<evidence type="ECO:0000313" key="13">
    <source>
        <dbReference type="EMBL" id="KKO98428.1"/>
    </source>
</evidence>
<dbReference type="FunFam" id="3.40.50.300:FF:000838">
    <property type="entry name" value="ABC multidrug transporter (Eurofung)"/>
    <property type="match status" value="1"/>
</dbReference>
<sequence length="1184" mass="131500">MTVNLSLTLFALLLESIEERKRLSNGSPEEFSGIWARISFSWLLPLLKTGYDKVLSQNDLPNLDTRLQSRLLRRQLITTWSKYDPKARHSLVKACFRTHLSTLPSAVIPRLCVTAFTFAQPFLVETTIDFVGDENAKSYHGRGLIGAWALVYLGIALFLACLAPIALVLVFIGITSQISVATQNAQVAWIEKVQERLRATTSLLGDIKAIKMLALPQVVSRLLTNLRTNEIKTSKTFRELLVATLMLSLTPLNLAPVATFGIYVVISVYWTHGSLLTTQAFTSLALIGLLTGPVIAFIQSLPQVLQCVGCFDRIQQYCNYADVDLKDENYYNPGHVDLRDESEILLLAPDSPPEPFDAPHGDTISLHSQGFKWSKNGPAILKDLELDISQEAITAITGPVGSAYCSQQPWLENTTIRNNILSSSPYERKWYDEVVSSCGLNADLNHFKKGDKTNIGSRGLNLSGGQKQRIALARAIYAKKPIVLLDDIFSSMDAHTIDVVSSRLFGRVGLLRRQRATVILSTHHRKLMALSDFIIILEDGKVTAKDTPASLLQSNGYVNKLGIQLTTNGDATEAAEPSKLPAAEEVFDIAADVAINISEETDGKHVDIRRKRGELSVYAYYLANSGWYFVVLYSAAVTGWIFCIEFSNVWMKWWSAANASEPDKDIWMYLGIYALLGILGTLSGCICAWAAFIYIISQSAAQLHSNLLQATLRAPFYSRSTRDLGELLNRFSRDMELIDMELPSNMVNYTSTVVLCIAKVVIIAIFTRYLGVTIPFFAVYVYFLQSFYLQTSRQIRLLAIEAHAPLFTHFSESIAGAVTIRAFGWQSYHQERNYRLIDSSQRPVYLQSCIQHWLSFVLEMVTTVLAVLLVSTVLIWKDRFSPGSVGVSLVTVIGFSEVLVRLVKTWTTLEPSIGAVSRVKRFSEETETEERQEKGAYVPATWPQAGAIEFAGWSTSFGTTSDSKPVLNGVSLSIKAGQHVAICGRTGSGKTSLILSLLQMTEIVEGSISIDDVDLSTLTCAEVRSRINVVPQDPFLMPGTIRFNVDPFNSASDEDIIRTLEQVRLRTIIDEQGGIDKEIDLSSWSSGQKQLLCFARAMLKKSKILILDEAMSSVDHDTETIMQDIIDTQFKECTVLAVMHRLEHIRRYGKVAVFGDGKLLEFDAPGTLLSGDTNLARLSSFYQG</sequence>
<gene>
    <name evidence="13" type="ORF">THAR02_09471</name>
</gene>
<evidence type="ECO:0000256" key="8">
    <source>
        <dbReference type="ARBA" id="ARBA00023136"/>
    </source>
</evidence>
<evidence type="ECO:0000256" key="10">
    <source>
        <dbReference type="SAM" id="SignalP"/>
    </source>
</evidence>
<evidence type="ECO:0000259" key="12">
    <source>
        <dbReference type="PROSITE" id="PS50929"/>
    </source>
</evidence>
<dbReference type="Gene3D" id="1.20.1560.10">
    <property type="entry name" value="ABC transporter type 1, transmembrane domain"/>
    <property type="match status" value="2"/>
</dbReference>
<keyword evidence="10" id="KW-0732">Signal</keyword>
<dbReference type="InterPro" id="IPR017871">
    <property type="entry name" value="ABC_transporter-like_CS"/>
</dbReference>
<name>A0A0F9ZYZ5_TRIHA</name>
<dbReference type="Gene3D" id="3.40.50.300">
    <property type="entry name" value="P-loop containing nucleotide triphosphate hydrolases"/>
    <property type="match status" value="2"/>
</dbReference>
<keyword evidence="2" id="KW-0813">Transport</keyword>
<comment type="caution">
    <text evidence="13">The sequence shown here is derived from an EMBL/GenBank/DDBJ whole genome shotgun (WGS) entry which is preliminary data.</text>
</comment>
<dbReference type="InterPro" id="IPR011527">
    <property type="entry name" value="ABC1_TM_dom"/>
</dbReference>
<dbReference type="OMA" id="EYCNYAD"/>
<evidence type="ECO:0000256" key="7">
    <source>
        <dbReference type="ARBA" id="ARBA00022989"/>
    </source>
</evidence>
<dbReference type="GO" id="GO:0005886">
    <property type="term" value="C:plasma membrane"/>
    <property type="evidence" value="ECO:0007669"/>
    <property type="project" value="UniProtKB-SubCell"/>
</dbReference>
<dbReference type="InterPro" id="IPR027417">
    <property type="entry name" value="P-loop_NTPase"/>
</dbReference>
<dbReference type="PROSITE" id="PS50893">
    <property type="entry name" value="ABC_TRANSPORTER_2"/>
    <property type="match status" value="2"/>
</dbReference>
<dbReference type="GO" id="GO:0140359">
    <property type="term" value="F:ABC-type transporter activity"/>
    <property type="evidence" value="ECO:0007669"/>
    <property type="project" value="InterPro"/>
</dbReference>
<feature type="domain" description="ABC transporter" evidence="11">
    <location>
        <begin position="948"/>
        <end position="1181"/>
    </location>
</feature>
<feature type="transmembrane region" description="Helical" evidence="9">
    <location>
        <begin position="145"/>
        <end position="174"/>
    </location>
</feature>
<dbReference type="InterPro" id="IPR044726">
    <property type="entry name" value="ABCC_6TM_D2"/>
</dbReference>
<dbReference type="InterPro" id="IPR050173">
    <property type="entry name" value="ABC_transporter_C-like"/>
</dbReference>
<feature type="transmembrane region" description="Helical" evidence="9">
    <location>
        <begin position="853"/>
        <end position="876"/>
    </location>
</feature>
<feature type="domain" description="ABC transmembrane type-1" evidence="12">
    <location>
        <begin position="646"/>
        <end position="910"/>
    </location>
</feature>
<dbReference type="GO" id="GO:0005524">
    <property type="term" value="F:ATP binding"/>
    <property type="evidence" value="ECO:0007669"/>
    <property type="project" value="UniProtKB-KW"/>
</dbReference>
<dbReference type="InterPro" id="IPR036640">
    <property type="entry name" value="ABC1_TM_sf"/>
</dbReference>
<keyword evidence="7 9" id="KW-1133">Transmembrane helix</keyword>
<dbReference type="PROSITE" id="PS00211">
    <property type="entry name" value="ABC_TRANSPORTER_1"/>
    <property type="match status" value="1"/>
</dbReference>
<dbReference type="SUPFAM" id="SSF90123">
    <property type="entry name" value="ABC transporter transmembrane region"/>
    <property type="match status" value="2"/>
</dbReference>
<feature type="chain" id="PRO_5002530716" evidence="10">
    <location>
        <begin position="20"/>
        <end position="1184"/>
    </location>
</feature>
<dbReference type="PANTHER" id="PTHR24223">
    <property type="entry name" value="ATP-BINDING CASSETTE SUB-FAMILY C"/>
    <property type="match status" value="1"/>
</dbReference>
<dbReference type="Pfam" id="PF00005">
    <property type="entry name" value="ABC_tran"/>
    <property type="match status" value="2"/>
</dbReference>
<protein>
    <submittedName>
        <fullName evidence="13">ABC transporter</fullName>
    </submittedName>
</protein>
<dbReference type="InterPro" id="IPR003439">
    <property type="entry name" value="ABC_transporter-like_ATP-bd"/>
</dbReference>
<feature type="transmembrane region" description="Helical" evidence="9">
    <location>
        <begin position="618"/>
        <end position="647"/>
    </location>
</feature>
<feature type="transmembrane region" description="Helical" evidence="9">
    <location>
        <begin position="667"/>
        <end position="696"/>
    </location>
</feature>
<dbReference type="AlphaFoldDB" id="A0A0F9ZYZ5"/>
<keyword evidence="6" id="KW-0067">ATP-binding</keyword>
<dbReference type="OrthoDB" id="6500128at2759"/>
<feature type="domain" description="ABC transmembrane type-1" evidence="12">
    <location>
        <begin position="149"/>
        <end position="306"/>
    </location>
</feature>
<evidence type="ECO:0000313" key="14">
    <source>
        <dbReference type="Proteomes" id="UP000034112"/>
    </source>
</evidence>
<evidence type="ECO:0000256" key="3">
    <source>
        <dbReference type="ARBA" id="ARBA00022475"/>
    </source>
</evidence>
<keyword evidence="5" id="KW-0547">Nucleotide-binding</keyword>
<feature type="transmembrane region" description="Helical" evidence="9">
    <location>
        <begin position="240"/>
        <end position="270"/>
    </location>
</feature>
<dbReference type="FunFam" id="1.20.1560.10:FF:000066">
    <property type="entry name" value="ABC multidrug transporter (Eurofung)"/>
    <property type="match status" value="1"/>
</dbReference>
<accession>A0A0F9ZYZ5</accession>
<feature type="domain" description="ABC transporter" evidence="11">
    <location>
        <begin position="323"/>
        <end position="564"/>
    </location>
</feature>
<comment type="subcellular location">
    <subcellularLocation>
        <location evidence="1">Cell membrane</location>
        <topology evidence="1">Multi-pass membrane protein</topology>
    </subcellularLocation>
</comment>
<dbReference type="InterPro" id="IPR003593">
    <property type="entry name" value="AAA+_ATPase"/>
</dbReference>
<dbReference type="CDD" id="cd18580">
    <property type="entry name" value="ABC_6TM_ABCC_D2"/>
    <property type="match status" value="1"/>
</dbReference>
<dbReference type="GO" id="GO:0016887">
    <property type="term" value="F:ATP hydrolysis activity"/>
    <property type="evidence" value="ECO:0007669"/>
    <property type="project" value="InterPro"/>
</dbReference>
<feature type="transmembrane region" description="Helical" evidence="9">
    <location>
        <begin position="772"/>
        <end position="789"/>
    </location>
</feature>
<evidence type="ECO:0000256" key="6">
    <source>
        <dbReference type="ARBA" id="ARBA00022840"/>
    </source>
</evidence>
<evidence type="ECO:0000256" key="5">
    <source>
        <dbReference type="ARBA" id="ARBA00022741"/>
    </source>
</evidence>
<evidence type="ECO:0000256" key="2">
    <source>
        <dbReference type="ARBA" id="ARBA00022448"/>
    </source>
</evidence>
<evidence type="ECO:0000256" key="9">
    <source>
        <dbReference type="SAM" id="Phobius"/>
    </source>
</evidence>
<dbReference type="Pfam" id="PF00664">
    <property type="entry name" value="ABC_membrane"/>
    <property type="match status" value="1"/>
</dbReference>
<evidence type="ECO:0000259" key="11">
    <source>
        <dbReference type="PROSITE" id="PS50893"/>
    </source>
</evidence>
<keyword evidence="8 9" id="KW-0472">Membrane</keyword>
<dbReference type="SMART" id="SM00382">
    <property type="entry name" value="AAA"/>
    <property type="match status" value="2"/>
</dbReference>
<proteinExistence type="predicted"/>
<dbReference type="PROSITE" id="PS50929">
    <property type="entry name" value="ABC_TM1F"/>
    <property type="match status" value="2"/>
</dbReference>
<dbReference type="SUPFAM" id="SSF52540">
    <property type="entry name" value="P-loop containing nucleoside triphosphate hydrolases"/>
    <property type="match status" value="2"/>
</dbReference>
<reference evidence="14" key="1">
    <citation type="journal article" date="2015" name="Genome Announc.">
        <title>Draft whole-genome sequence of the biocontrol agent Trichoderma harzianum T6776.</title>
        <authorList>
            <person name="Baroncelli R."/>
            <person name="Piaggeschi G."/>
            <person name="Fiorini L."/>
            <person name="Bertolini E."/>
            <person name="Zapparata A."/>
            <person name="Pe M.E."/>
            <person name="Sarrocco S."/>
            <person name="Vannacci G."/>
        </authorList>
    </citation>
    <scope>NUCLEOTIDE SEQUENCE [LARGE SCALE GENOMIC DNA]</scope>
    <source>
        <strain evidence="14">T6776</strain>
    </source>
</reference>
<organism evidence="13 14">
    <name type="scientific">Trichoderma harzianum</name>
    <name type="common">Hypocrea lixii</name>
    <dbReference type="NCBI Taxonomy" id="5544"/>
    <lineage>
        <taxon>Eukaryota</taxon>
        <taxon>Fungi</taxon>
        <taxon>Dikarya</taxon>
        <taxon>Ascomycota</taxon>
        <taxon>Pezizomycotina</taxon>
        <taxon>Sordariomycetes</taxon>
        <taxon>Hypocreomycetidae</taxon>
        <taxon>Hypocreales</taxon>
        <taxon>Hypocreaceae</taxon>
        <taxon>Trichoderma</taxon>
    </lineage>
</organism>
<dbReference type="PANTHER" id="PTHR24223:SF404">
    <property type="entry name" value="ABC MULTIDRUG TRANSPORTER (EUROFUNG)-RELATED"/>
    <property type="match status" value="1"/>
</dbReference>
<dbReference type="CDD" id="cd03244">
    <property type="entry name" value="ABCC_MRP_domain2"/>
    <property type="match status" value="1"/>
</dbReference>
<feature type="transmembrane region" description="Helical" evidence="9">
    <location>
        <begin position="746"/>
        <end position="766"/>
    </location>
</feature>
<dbReference type="Proteomes" id="UP000034112">
    <property type="component" value="Unassembled WGS sequence"/>
</dbReference>
<feature type="signal peptide" evidence="10">
    <location>
        <begin position="1"/>
        <end position="19"/>
    </location>
</feature>